<gene>
    <name evidence="3" type="ORF">B0T17DRAFT_511567</name>
</gene>
<feature type="compositionally biased region" description="Low complexity" evidence="1">
    <location>
        <begin position="129"/>
        <end position="146"/>
    </location>
</feature>
<reference evidence="3" key="1">
    <citation type="submission" date="2023-06" db="EMBL/GenBank/DDBJ databases">
        <title>Genome-scale phylogeny and comparative genomics of the fungal order Sordariales.</title>
        <authorList>
            <consortium name="Lawrence Berkeley National Laboratory"/>
            <person name="Hensen N."/>
            <person name="Bonometti L."/>
            <person name="Westerberg I."/>
            <person name="Brannstrom I.O."/>
            <person name="Guillou S."/>
            <person name="Cros-Aarteil S."/>
            <person name="Calhoun S."/>
            <person name="Haridas S."/>
            <person name="Kuo A."/>
            <person name="Mondo S."/>
            <person name="Pangilinan J."/>
            <person name="Riley R."/>
            <person name="LaButti K."/>
            <person name="Andreopoulos B."/>
            <person name="Lipzen A."/>
            <person name="Chen C."/>
            <person name="Yanf M."/>
            <person name="Daum C."/>
            <person name="Ng V."/>
            <person name="Clum A."/>
            <person name="Steindorff A."/>
            <person name="Ohm R."/>
            <person name="Martin F."/>
            <person name="Silar P."/>
            <person name="Natvig D."/>
            <person name="Lalanne C."/>
            <person name="Gautier V."/>
            <person name="Ament-velasquez S.L."/>
            <person name="Kruys A."/>
            <person name="Hutchinson M.I."/>
            <person name="Powell A.J."/>
            <person name="Barry K."/>
            <person name="Miller A.N."/>
            <person name="Grigoriev I.V."/>
            <person name="Debuchy R."/>
            <person name="Gladieux P."/>
            <person name="Thoren M.H."/>
            <person name="Johannesson H."/>
        </authorList>
    </citation>
    <scope>NUCLEOTIDE SEQUENCE</scope>
    <source>
        <strain evidence="3">SMH3391-2</strain>
    </source>
</reference>
<feature type="region of interest" description="Disordered" evidence="1">
    <location>
        <begin position="125"/>
        <end position="183"/>
    </location>
</feature>
<sequence length="857" mass="90916">MAAMSRHSSTTAYQGFSVFQPALGTALQWLPAVGTQELDDMVNAFLPGPASIQDKRAHISMDFFEYSRMTGETFKFYAAPTPASFSSATAASPASSSALYDSGYGSSFNTSPVVSDMSPWTQSPIAYEPKVGSPSSISKKPSASTSRQQTAADFSSHPGMRIMTKDGRDVTNSASRGCKTKEQRDHAHLMRIIKACDACKKKKIRCDPSHKKRNASHASPAQAESKVTKKSKKAAAAIAAPPPPIAFNDFNDFNFDLTATDAFETPETAVPFAPYDESYDSNIDDLWWNQFVQSEPATLASNNFVLQNYDFDSYLDPQSSISHSSGSSATSPSQVFTPLTPAQDGLPLAQQSSGDAPATFSSDAALPYLNPRIPHGTDYVDFNLYSPGSDFSLDEELHSLNRSNFVPQGHRRSSPQGDDASNSHQLLHQFITDAAAVTPTSQALSSSSPQDVAHYWGAGHESGADSPHASSQLARGSLGLGESSLFQASSSVADQQHYVRYSSELLETGGAGDGGNLHLGSQLQPDKMHRHAANRTRSSEGLGPIQPSSSSLVSPVDTATNASGLSSSLRAPTTPTTQVGLAGMSKSSVSRGQSSRPGLEQYVEYSSRNRTNQAKVSSPTTAISSTSALTPVISTGGFAAVKHGGRFSGEMLRHKLKCSIKTVLTDGLPRRLAVGDRRAPVVSSTILTTTPTSTTTTTPTPQTTSPMRHSPVRGAGKNLQTTSTTVLSSSIAHFSQFVVLGLVSCLLASVIMFCRSRYLGGFAPETILANNTLAIITSILFAFASSALEPSGIVSMPSSWAKLVASKPSQHITLMPTGSNNTIDNVKSKIQTSFSRMVEGSKSVTAVPLPRLAIMSS</sequence>
<feature type="region of interest" description="Disordered" evidence="1">
    <location>
        <begin position="689"/>
        <end position="715"/>
    </location>
</feature>
<keyword evidence="4" id="KW-1185">Reference proteome</keyword>
<proteinExistence type="predicted"/>
<accession>A0AA39TI78</accession>
<dbReference type="Proteomes" id="UP001174934">
    <property type="component" value="Unassembled WGS sequence"/>
</dbReference>
<keyword evidence="2" id="KW-0812">Transmembrane</keyword>
<keyword evidence="2" id="KW-0472">Membrane</keyword>
<feature type="compositionally biased region" description="Low complexity" evidence="1">
    <location>
        <begin position="320"/>
        <end position="333"/>
    </location>
</feature>
<protein>
    <submittedName>
        <fullName evidence="3">Uncharacterized protein</fullName>
    </submittedName>
</protein>
<evidence type="ECO:0000256" key="1">
    <source>
        <dbReference type="SAM" id="MobiDB-lite"/>
    </source>
</evidence>
<comment type="caution">
    <text evidence="3">The sequence shown here is derived from an EMBL/GenBank/DDBJ whole genome shotgun (WGS) entry which is preliminary data.</text>
</comment>
<keyword evidence="2" id="KW-1133">Transmembrane helix</keyword>
<dbReference type="AlphaFoldDB" id="A0AA39TI78"/>
<name>A0AA39TI78_9PEZI</name>
<evidence type="ECO:0000313" key="4">
    <source>
        <dbReference type="Proteomes" id="UP001174934"/>
    </source>
</evidence>
<feature type="compositionally biased region" description="Polar residues" evidence="1">
    <location>
        <begin position="546"/>
        <end position="579"/>
    </location>
</feature>
<feature type="region of interest" description="Disordered" evidence="1">
    <location>
        <begin position="207"/>
        <end position="229"/>
    </location>
</feature>
<dbReference type="EMBL" id="JAULSR010000009">
    <property type="protein sequence ID" value="KAK0612367.1"/>
    <property type="molecule type" value="Genomic_DNA"/>
</dbReference>
<organism evidence="3 4">
    <name type="scientific">Bombardia bombarda</name>
    <dbReference type="NCBI Taxonomy" id="252184"/>
    <lineage>
        <taxon>Eukaryota</taxon>
        <taxon>Fungi</taxon>
        <taxon>Dikarya</taxon>
        <taxon>Ascomycota</taxon>
        <taxon>Pezizomycotina</taxon>
        <taxon>Sordariomycetes</taxon>
        <taxon>Sordariomycetidae</taxon>
        <taxon>Sordariales</taxon>
        <taxon>Lasiosphaeriaceae</taxon>
        <taxon>Bombardia</taxon>
    </lineage>
</organism>
<evidence type="ECO:0000256" key="2">
    <source>
        <dbReference type="SAM" id="Phobius"/>
    </source>
</evidence>
<feature type="compositionally biased region" description="Low complexity" evidence="1">
    <location>
        <begin position="689"/>
        <end position="706"/>
    </location>
</feature>
<evidence type="ECO:0000313" key="3">
    <source>
        <dbReference type="EMBL" id="KAK0612367.1"/>
    </source>
</evidence>
<feature type="compositionally biased region" description="Polar residues" evidence="1">
    <location>
        <begin position="441"/>
        <end position="450"/>
    </location>
</feature>
<feature type="region of interest" description="Disordered" evidence="1">
    <location>
        <begin position="320"/>
        <end position="359"/>
    </location>
</feature>
<feature type="transmembrane region" description="Helical" evidence="2">
    <location>
        <begin position="766"/>
        <end position="788"/>
    </location>
</feature>
<feature type="transmembrane region" description="Helical" evidence="2">
    <location>
        <begin position="734"/>
        <end position="754"/>
    </location>
</feature>
<feature type="region of interest" description="Disordered" evidence="1">
    <location>
        <begin position="441"/>
        <end position="474"/>
    </location>
</feature>
<feature type="region of interest" description="Disordered" evidence="1">
    <location>
        <begin position="511"/>
        <end position="599"/>
    </location>
</feature>
<feature type="compositionally biased region" description="Polar residues" evidence="1">
    <location>
        <begin position="349"/>
        <end position="359"/>
    </location>
</feature>
<feature type="compositionally biased region" description="Low complexity" evidence="1">
    <location>
        <begin position="585"/>
        <end position="595"/>
    </location>
</feature>